<accession>A0A9N9VWE9</accession>
<feature type="region of interest" description="Disordered" evidence="1">
    <location>
        <begin position="97"/>
        <end position="187"/>
    </location>
</feature>
<comment type="caution">
    <text evidence="2">The sequence shown here is derived from an EMBL/GenBank/DDBJ whole genome shotgun (WGS) entry which is preliminary data.</text>
</comment>
<dbReference type="AlphaFoldDB" id="A0A9N9VWE9"/>
<feature type="compositionally biased region" description="Basic and acidic residues" evidence="1">
    <location>
        <begin position="123"/>
        <end position="135"/>
    </location>
</feature>
<name>A0A9N9VWE9_9HYPO</name>
<dbReference type="OrthoDB" id="10521969at2759"/>
<evidence type="ECO:0000313" key="3">
    <source>
        <dbReference type="Proteomes" id="UP000775872"/>
    </source>
</evidence>
<dbReference type="Proteomes" id="UP000775872">
    <property type="component" value="Unassembled WGS sequence"/>
</dbReference>
<feature type="compositionally biased region" description="Basic and acidic residues" evidence="1">
    <location>
        <begin position="18"/>
        <end position="41"/>
    </location>
</feature>
<keyword evidence="3" id="KW-1185">Reference proteome</keyword>
<reference evidence="2 3" key="2">
    <citation type="submission" date="2021-10" db="EMBL/GenBank/DDBJ databases">
        <authorList>
            <person name="Piombo E."/>
        </authorList>
    </citation>
    <scope>NUCLEOTIDE SEQUENCE [LARGE SCALE GENOMIC DNA]</scope>
</reference>
<reference evidence="3" key="1">
    <citation type="submission" date="2019-06" db="EMBL/GenBank/DDBJ databases">
        <authorList>
            <person name="Broberg M."/>
        </authorList>
    </citation>
    <scope>NUCLEOTIDE SEQUENCE [LARGE SCALE GENOMIC DNA]</scope>
</reference>
<dbReference type="EMBL" id="CABFOC020000002">
    <property type="protein sequence ID" value="CAH0036722.1"/>
    <property type="molecule type" value="Genomic_DNA"/>
</dbReference>
<protein>
    <submittedName>
        <fullName evidence="2">Uncharacterized protein</fullName>
    </submittedName>
</protein>
<sequence length="187" mass="20233">MAGDTSEGCQSNTAPETPRQESLEMSTKEMNSKGIDSQKEEKIRDLQALHGKATQELDALLRKCIKEVEGGCELPEAHKRSFNQMVMPFKAATSRVIRPSEAEEESLVGTPVTDSDSDAAVFSKDEPMAKAKEESPFQATMGHATPSPKPNSGFKSFPWLSKGGRGPVPAPFSPGVRQVRELVTSPS</sequence>
<evidence type="ECO:0000256" key="1">
    <source>
        <dbReference type="SAM" id="MobiDB-lite"/>
    </source>
</evidence>
<evidence type="ECO:0000313" key="2">
    <source>
        <dbReference type="EMBL" id="CAH0036722.1"/>
    </source>
</evidence>
<proteinExistence type="predicted"/>
<feature type="region of interest" description="Disordered" evidence="1">
    <location>
        <begin position="1"/>
        <end position="41"/>
    </location>
</feature>
<organism evidence="2 3">
    <name type="scientific">Clonostachys solani</name>
    <dbReference type="NCBI Taxonomy" id="160281"/>
    <lineage>
        <taxon>Eukaryota</taxon>
        <taxon>Fungi</taxon>
        <taxon>Dikarya</taxon>
        <taxon>Ascomycota</taxon>
        <taxon>Pezizomycotina</taxon>
        <taxon>Sordariomycetes</taxon>
        <taxon>Hypocreomycetidae</taxon>
        <taxon>Hypocreales</taxon>
        <taxon>Bionectriaceae</taxon>
        <taxon>Clonostachys</taxon>
    </lineage>
</organism>
<gene>
    <name evidence="2" type="ORF">CSOL1703_00002743</name>
</gene>